<dbReference type="GO" id="GO:0005811">
    <property type="term" value="C:lipid droplet"/>
    <property type="evidence" value="ECO:0007669"/>
    <property type="project" value="TreeGrafter"/>
</dbReference>
<evidence type="ECO:0000256" key="4">
    <source>
        <dbReference type="ARBA" id="ARBA00022832"/>
    </source>
</evidence>
<dbReference type="GO" id="GO:0035336">
    <property type="term" value="P:long-chain fatty-acyl-CoA metabolic process"/>
    <property type="evidence" value="ECO:0007669"/>
    <property type="project" value="TreeGrafter"/>
</dbReference>
<comment type="catalytic activity">
    <reaction evidence="7">
        <text>a long-chain fatty acid + ATP + CoA = a long-chain fatty acyl-CoA + AMP + diphosphate</text>
        <dbReference type="Rhea" id="RHEA:15421"/>
        <dbReference type="ChEBI" id="CHEBI:30616"/>
        <dbReference type="ChEBI" id="CHEBI:33019"/>
        <dbReference type="ChEBI" id="CHEBI:57287"/>
        <dbReference type="ChEBI" id="CHEBI:57560"/>
        <dbReference type="ChEBI" id="CHEBI:83139"/>
        <dbReference type="ChEBI" id="CHEBI:456215"/>
        <dbReference type="EC" id="6.2.1.3"/>
    </reaction>
</comment>
<dbReference type="Pfam" id="PF00501">
    <property type="entry name" value="AMP-binding"/>
    <property type="match status" value="1"/>
</dbReference>
<evidence type="ECO:0000256" key="1">
    <source>
        <dbReference type="ARBA" id="ARBA00006432"/>
    </source>
</evidence>
<sequence>MPLPNSPVDSDWTYNEEESRTLALPVREGDPGSPWRAVEALDGLTSSLPGCKDLVDVWLRTVKLWPDLPAFGTRAVLRTDYRAVVVFTSDELLSKVIKIVQRCPSIQRIIYFTNGVFNRELYTEVDNLAVPSESATASVAEALTKCPSNLHLHNIVEVERLGAAVIMKDREKRKMGGSTPITGNNNHSSNGYEGLWMPPAPERASPSDLAVIMYTSGSTGQPKGVEMTHENLVSAIAGHLQRLPKLRSNYDIYVGYLPLAHVLELTCELSCVIMGVRIGYSNPQTLTDTSSRIKRDHCLGDVSLLRPTLFASVPTVLERISKAVWEKVNAGGEFLQALFKFAYAYKCRRIHGGFPSFLVDRLVFRKVRSLMGGRIRYIVCGGAPLSEDSQLFTNICIAPIIQGYGLTESCSTGTLMECGDLRCNHSGAPASTLQIRLRAWPEGGYSPYDTPSPRGEILLSGKPVSRGYYKQPELTARDFITDQDGTRWFCTGDIGLMHTDGSLSIIDRKKDLVKLQAGEYVSLSKVEMALGQSVYVEQICVYVDPMQNYPICFVSPKLKSLTDLAESLNLVHLLHEARSKLPIESMKDPIAIEHVERAVLCKHPQIIQAVLKDLQRVAREKRLSTFEIPQKVALDTIAWTPDTGLVTDALKLKRFNLQTRFQHEIEELYQKDTRAYGLTESCSTGTLMECGDLRCNHSGAPASTLQIRLRAWPEGGYSPYDTPSPRGEILLSGKPVSRGYYKQPELTARDFITDQDGTRWFCTGDIGLMHTDGSLSIIDRKKDLVKLQAGEYVSLSKVEMALGQSVYVEQICVYVDPMQNYPICFVSPKLKSLTDLAESLNLVHLLHEARSKLPIESMKDPIAIEHVERAVLCKHPQIIQAVLKDLQRVAREKRLSTFEIPQKVALDTIAWTPDTGLVTDALKLKRFNLQTRFQHEIEELYQKDTRA</sequence>
<organism evidence="9 10">
    <name type="scientific">Schistosoma bovis</name>
    <name type="common">Blood fluke</name>
    <dbReference type="NCBI Taxonomy" id="6184"/>
    <lineage>
        <taxon>Eukaryota</taxon>
        <taxon>Metazoa</taxon>
        <taxon>Spiralia</taxon>
        <taxon>Lophotrochozoa</taxon>
        <taxon>Platyhelminthes</taxon>
        <taxon>Trematoda</taxon>
        <taxon>Digenea</taxon>
        <taxon>Strigeidida</taxon>
        <taxon>Schistosomatoidea</taxon>
        <taxon>Schistosomatidae</taxon>
        <taxon>Schistosoma</taxon>
    </lineage>
</organism>
<dbReference type="STRING" id="6184.A0A430Q7J0"/>
<dbReference type="PANTHER" id="PTHR43272">
    <property type="entry name" value="LONG-CHAIN-FATTY-ACID--COA LIGASE"/>
    <property type="match status" value="1"/>
</dbReference>
<keyword evidence="4" id="KW-0443">Lipid metabolism</keyword>
<dbReference type="EMBL" id="QMKO01002393">
    <property type="protein sequence ID" value="RTG83657.1"/>
    <property type="molecule type" value="Genomic_DNA"/>
</dbReference>
<evidence type="ECO:0000313" key="10">
    <source>
        <dbReference type="Proteomes" id="UP000290809"/>
    </source>
</evidence>
<evidence type="ECO:0000256" key="7">
    <source>
        <dbReference type="ARBA" id="ARBA00036813"/>
    </source>
</evidence>
<keyword evidence="4" id="KW-0276">Fatty acid metabolism</keyword>
<dbReference type="SUPFAM" id="SSF56801">
    <property type="entry name" value="Acetyl-CoA synthetase-like"/>
    <property type="match status" value="2"/>
</dbReference>
<evidence type="ECO:0000256" key="3">
    <source>
        <dbReference type="ARBA" id="ARBA00022741"/>
    </source>
</evidence>
<evidence type="ECO:0000313" key="9">
    <source>
        <dbReference type="EMBL" id="RTG83657.1"/>
    </source>
</evidence>
<dbReference type="GO" id="GO:0005886">
    <property type="term" value="C:plasma membrane"/>
    <property type="evidence" value="ECO:0007669"/>
    <property type="project" value="TreeGrafter"/>
</dbReference>
<keyword evidence="5" id="KW-0067">ATP-binding</keyword>
<accession>A0A430Q7J0</accession>
<dbReference type="InterPro" id="IPR000873">
    <property type="entry name" value="AMP-dep_synth/lig_dom"/>
</dbReference>
<feature type="domain" description="AMP-dependent synthetase/ligase" evidence="8">
    <location>
        <begin position="134"/>
        <end position="469"/>
    </location>
</feature>
<dbReference type="GO" id="GO:0030182">
    <property type="term" value="P:neuron differentiation"/>
    <property type="evidence" value="ECO:0007669"/>
    <property type="project" value="TreeGrafter"/>
</dbReference>
<dbReference type="PANTHER" id="PTHR43272:SF83">
    <property type="entry name" value="ACYL-COA SYNTHETASE LONG-CHAIN, ISOFORM J"/>
    <property type="match status" value="1"/>
</dbReference>
<dbReference type="EC" id="6.2.1.3" evidence="6"/>
<dbReference type="AlphaFoldDB" id="A0A430Q7J0"/>
<protein>
    <recommendedName>
        <fullName evidence="6">long-chain-fatty-acid--CoA ligase</fullName>
        <ecNumber evidence="6">6.2.1.3</ecNumber>
    </recommendedName>
</protein>
<comment type="similarity">
    <text evidence="1">Belongs to the ATP-dependent AMP-binding enzyme family.</text>
</comment>
<dbReference type="InterPro" id="IPR020845">
    <property type="entry name" value="AMP-binding_CS"/>
</dbReference>
<gene>
    <name evidence="9" type="ORF">DC041_0000754</name>
</gene>
<dbReference type="GO" id="GO:0005783">
    <property type="term" value="C:endoplasmic reticulum"/>
    <property type="evidence" value="ECO:0007669"/>
    <property type="project" value="TreeGrafter"/>
</dbReference>
<evidence type="ECO:0000256" key="5">
    <source>
        <dbReference type="ARBA" id="ARBA00022840"/>
    </source>
</evidence>
<dbReference type="GO" id="GO:0004467">
    <property type="term" value="F:long-chain fatty acid-CoA ligase activity"/>
    <property type="evidence" value="ECO:0007669"/>
    <property type="project" value="UniProtKB-EC"/>
</dbReference>
<reference evidence="9 10" key="1">
    <citation type="journal article" date="2019" name="PLoS Pathog.">
        <title>Genome sequence of the bovine parasite Schistosoma bovis Tanzania.</title>
        <authorList>
            <person name="Oey H."/>
            <person name="Zakrzewski M."/>
            <person name="Gobert G."/>
            <person name="Gravermann K."/>
            <person name="Stoye J."/>
            <person name="Jones M."/>
            <person name="Mcmanus D."/>
            <person name="Krause L."/>
        </authorList>
    </citation>
    <scope>NUCLEOTIDE SEQUENCE [LARGE SCALE GENOMIC DNA]</scope>
    <source>
        <strain evidence="9 10">TAN1997</strain>
    </source>
</reference>
<evidence type="ECO:0000256" key="6">
    <source>
        <dbReference type="ARBA" id="ARBA00026121"/>
    </source>
</evidence>
<dbReference type="InterPro" id="IPR042099">
    <property type="entry name" value="ANL_N_sf"/>
</dbReference>
<keyword evidence="10" id="KW-1185">Reference proteome</keyword>
<comment type="caution">
    <text evidence="9">The sequence shown here is derived from an EMBL/GenBank/DDBJ whole genome shotgun (WGS) entry which is preliminary data.</text>
</comment>
<name>A0A430Q7J0_SCHBO</name>
<keyword evidence="3" id="KW-0547">Nucleotide-binding</keyword>
<keyword evidence="2" id="KW-0436">Ligase</keyword>
<proteinExistence type="inferred from homology"/>
<evidence type="ECO:0000256" key="2">
    <source>
        <dbReference type="ARBA" id="ARBA00022598"/>
    </source>
</evidence>
<dbReference type="GO" id="GO:0005524">
    <property type="term" value="F:ATP binding"/>
    <property type="evidence" value="ECO:0007669"/>
    <property type="project" value="UniProtKB-KW"/>
</dbReference>
<evidence type="ECO:0000259" key="8">
    <source>
        <dbReference type="Pfam" id="PF00501"/>
    </source>
</evidence>
<dbReference type="Proteomes" id="UP000290809">
    <property type="component" value="Unassembled WGS sequence"/>
</dbReference>
<dbReference type="Gene3D" id="3.40.50.12780">
    <property type="entry name" value="N-terminal domain of ligase-like"/>
    <property type="match status" value="2"/>
</dbReference>
<dbReference type="PROSITE" id="PS00455">
    <property type="entry name" value="AMP_BINDING"/>
    <property type="match status" value="1"/>
</dbReference>